<feature type="domain" description="Glycosyl hydrolase family 13 catalytic" evidence="3">
    <location>
        <begin position="258"/>
        <end position="592"/>
    </location>
</feature>
<dbReference type="PANTHER" id="PTHR10357">
    <property type="entry name" value="ALPHA-AMYLASE FAMILY MEMBER"/>
    <property type="match status" value="1"/>
</dbReference>
<evidence type="ECO:0000313" key="4">
    <source>
        <dbReference type="EMBL" id="KAJ9594412.1"/>
    </source>
</evidence>
<evidence type="ECO:0000256" key="2">
    <source>
        <dbReference type="SAM" id="Phobius"/>
    </source>
</evidence>
<dbReference type="Pfam" id="PF00128">
    <property type="entry name" value="Alpha-amylase"/>
    <property type="match status" value="1"/>
</dbReference>
<reference evidence="4" key="1">
    <citation type="journal article" date="2023" name="IScience">
        <title>Live-bearing cockroach genome reveals convergent evolutionary mechanisms linked to viviparity in insects and beyond.</title>
        <authorList>
            <person name="Fouks B."/>
            <person name="Harrison M.C."/>
            <person name="Mikhailova A.A."/>
            <person name="Marchal E."/>
            <person name="English S."/>
            <person name="Carruthers M."/>
            <person name="Jennings E.C."/>
            <person name="Chiamaka E.L."/>
            <person name="Frigard R.A."/>
            <person name="Pippel M."/>
            <person name="Attardo G.M."/>
            <person name="Benoit J.B."/>
            <person name="Bornberg-Bauer E."/>
            <person name="Tobe S.S."/>
        </authorList>
    </citation>
    <scope>NUCLEOTIDE SEQUENCE</scope>
    <source>
        <strain evidence="4">Stay&amp;Tobe</strain>
    </source>
</reference>
<dbReference type="InterPro" id="IPR006047">
    <property type="entry name" value="GH13_cat_dom"/>
</dbReference>
<keyword evidence="2" id="KW-0472">Membrane</keyword>
<name>A0AAD8A8F6_DIPPU</name>
<evidence type="ECO:0000256" key="1">
    <source>
        <dbReference type="SAM" id="MobiDB-lite"/>
    </source>
</evidence>
<dbReference type="Proteomes" id="UP001233999">
    <property type="component" value="Unassembled WGS sequence"/>
</dbReference>
<dbReference type="InterPro" id="IPR017853">
    <property type="entry name" value="GH"/>
</dbReference>
<feature type="compositionally biased region" description="Polar residues" evidence="1">
    <location>
        <begin position="100"/>
        <end position="121"/>
    </location>
</feature>
<dbReference type="GO" id="GO:0005975">
    <property type="term" value="P:carbohydrate metabolic process"/>
    <property type="evidence" value="ECO:0007669"/>
    <property type="project" value="InterPro"/>
</dbReference>
<accession>A0AAD8A8F6</accession>
<dbReference type="SMART" id="SM00642">
    <property type="entry name" value="Aamy"/>
    <property type="match status" value="1"/>
</dbReference>
<gene>
    <name evidence="4" type="ORF">L9F63_014137</name>
</gene>
<keyword evidence="2" id="KW-1133">Transmembrane helix</keyword>
<dbReference type="AlphaFoldDB" id="A0AAD8A8F6"/>
<feature type="compositionally biased region" description="Low complexity" evidence="1">
    <location>
        <begin position="122"/>
        <end position="137"/>
    </location>
</feature>
<evidence type="ECO:0000259" key="3">
    <source>
        <dbReference type="SMART" id="SM00642"/>
    </source>
</evidence>
<sequence>MEMSVSKENGLIGTILPKVCYPSVDATNGLVPSPVSEFLADEEAASTCPLLTPSPPAEFEHPLSTNGMAYERQISPTSIDELTSLPTLNGNGTLAFVNDMPTSQHNQSHNIQESQQEFTPKSSVQSVMESSSSSSSVTQEPTVCAQLLSSHHYQHLTKASDVDQVFLYTSQIYIYVYIFSKAENGGKPPLTGIQLAVRKSPDDFCFMDWNWPLIRKFSFWGSISLMVACVCIVITLIAGLPNKCNPVHAWWQGNLFYEVFPGSFMDDNLDGIGDFRGLGRQTPYFSSLGIKVVRLNSIFLAEHYPENYENVLNLTEIAPVLGHFKDFNFAVSMLHKRNISVVLDLPISPFLKEISKTPNENLKTNDHDRNNWVAVMDLIAENGSESQITDHNTNRIKRKDAESENMISTAIRFWLKNGVDGIYLKGLEYLVDEPNFSSLVREWKKIAKSYSEDWEHEKILMCSMEVLNAMDPEDDSRKVNAVLSNMDLIDVKLDIVSNGTKGLKQQIDKAIKYLSRKPSYPWIHWHMGDIHSKRLTSQLPIANASLAAIMFEMMLPGTPSIFYGDEIGLEDFKDSDGEREDISHIHHLPPMHWSTNTPSVGFTQPHILPWLPFSAARTDVEAGEQNIIHIISRLRAESPSIYMNGVWKDNEYIPNYVIRTVDNDIVIVERSYPRRHSFVIVTT</sequence>
<dbReference type="EMBL" id="JASPKZ010003046">
    <property type="protein sequence ID" value="KAJ9594412.1"/>
    <property type="molecule type" value="Genomic_DNA"/>
</dbReference>
<comment type="caution">
    <text evidence="4">The sequence shown here is derived from an EMBL/GenBank/DDBJ whole genome shotgun (WGS) entry which is preliminary data.</text>
</comment>
<feature type="transmembrane region" description="Helical" evidence="2">
    <location>
        <begin position="217"/>
        <end position="240"/>
    </location>
</feature>
<dbReference type="PANTHER" id="PTHR10357:SF225">
    <property type="entry name" value="MALTASE 1-LIKE PROTEIN"/>
    <property type="match status" value="1"/>
</dbReference>
<protein>
    <recommendedName>
        <fullName evidence="3">Glycosyl hydrolase family 13 catalytic domain-containing protein</fullName>
    </recommendedName>
</protein>
<proteinExistence type="predicted"/>
<organism evidence="4 5">
    <name type="scientific">Diploptera punctata</name>
    <name type="common">Pacific beetle cockroach</name>
    <dbReference type="NCBI Taxonomy" id="6984"/>
    <lineage>
        <taxon>Eukaryota</taxon>
        <taxon>Metazoa</taxon>
        <taxon>Ecdysozoa</taxon>
        <taxon>Arthropoda</taxon>
        <taxon>Hexapoda</taxon>
        <taxon>Insecta</taxon>
        <taxon>Pterygota</taxon>
        <taxon>Neoptera</taxon>
        <taxon>Polyneoptera</taxon>
        <taxon>Dictyoptera</taxon>
        <taxon>Blattodea</taxon>
        <taxon>Blaberoidea</taxon>
        <taxon>Blaberidae</taxon>
        <taxon>Diplopterinae</taxon>
        <taxon>Diploptera</taxon>
    </lineage>
</organism>
<dbReference type="SUPFAM" id="SSF51445">
    <property type="entry name" value="(Trans)glycosidases"/>
    <property type="match status" value="1"/>
</dbReference>
<keyword evidence="5" id="KW-1185">Reference proteome</keyword>
<reference evidence="4" key="2">
    <citation type="submission" date="2023-05" db="EMBL/GenBank/DDBJ databases">
        <authorList>
            <person name="Fouks B."/>
        </authorList>
    </citation>
    <scope>NUCLEOTIDE SEQUENCE</scope>
    <source>
        <strain evidence="4">Stay&amp;Tobe</strain>
        <tissue evidence="4">Testes</tissue>
    </source>
</reference>
<dbReference type="Gene3D" id="3.20.20.80">
    <property type="entry name" value="Glycosidases"/>
    <property type="match status" value="1"/>
</dbReference>
<evidence type="ECO:0000313" key="5">
    <source>
        <dbReference type="Proteomes" id="UP001233999"/>
    </source>
</evidence>
<keyword evidence="2" id="KW-0812">Transmembrane</keyword>
<feature type="region of interest" description="Disordered" evidence="1">
    <location>
        <begin position="97"/>
        <end position="137"/>
    </location>
</feature>